<dbReference type="InterPro" id="IPR051864">
    <property type="entry name" value="NCF2_NOXA1"/>
</dbReference>
<dbReference type="EMBL" id="FN653259">
    <property type="protein sequence ID" value="CBY14167.1"/>
    <property type="molecule type" value="Genomic_DNA"/>
</dbReference>
<reference evidence="2" key="1">
    <citation type="journal article" date="2010" name="Science">
        <title>Plasticity of animal genome architecture unmasked by rapid evolution of a pelagic tunicate.</title>
        <authorList>
            <person name="Denoeud F."/>
            <person name="Henriet S."/>
            <person name="Mungpakdee S."/>
            <person name="Aury J.M."/>
            <person name="Da Silva C."/>
            <person name="Brinkmann H."/>
            <person name="Mikhaleva J."/>
            <person name="Olsen L.C."/>
            <person name="Jubin C."/>
            <person name="Canestro C."/>
            <person name="Bouquet J.M."/>
            <person name="Danks G."/>
            <person name="Poulain J."/>
            <person name="Campsteijn C."/>
            <person name="Adamski M."/>
            <person name="Cross I."/>
            <person name="Yadetie F."/>
            <person name="Muffato M."/>
            <person name="Louis A."/>
            <person name="Butcher S."/>
            <person name="Tsagkogeorga G."/>
            <person name="Konrad A."/>
            <person name="Singh S."/>
            <person name="Jensen M.F."/>
            <person name="Cong E.H."/>
            <person name="Eikeseth-Otteraa H."/>
            <person name="Noel B."/>
            <person name="Anthouard V."/>
            <person name="Porcel B.M."/>
            <person name="Kachouri-Lafond R."/>
            <person name="Nishino A."/>
            <person name="Ugolini M."/>
            <person name="Chourrout P."/>
            <person name="Nishida H."/>
            <person name="Aasland R."/>
            <person name="Huzurbazar S."/>
            <person name="Westhof E."/>
            <person name="Delsuc F."/>
            <person name="Lehrach H."/>
            <person name="Reinhardt R."/>
            <person name="Weissenbach J."/>
            <person name="Roy S.W."/>
            <person name="Artiguenave F."/>
            <person name="Postlethwait J.H."/>
            <person name="Manak J.R."/>
            <person name="Thompson E.M."/>
            <person name="Jaillon O."/>
            <person name="Du Pasquier L."/>
            <person name="Boudinot P."/>
            <person name="Liberles D.A."/>
            <person name="Volff J.N."/>
            <person name="Philippe H."/>
            <person name="Lenhard B."/>
            <person name="Roest Crollius H."/>
            <person name="Wincker P."/>
            <person name="Chourrout D."/>
        </authorList>
    </citation>
    <scope>NUCLEOTIDE SEQUENCE [LARGE SCALE GENOMIC DNA]</scope>
</reference>
<protein>
    <submittedName>
        <fullName evidence="2">Uncharacterized protein</fullName>
    </submittedName>
</protein>
<keyword evidence="3" id="KW-1185">Reference proteome</keyword>
<dbReference type="AlphaFoldDB" id="E4XWX3"/>
<feature type="region of interest" description="Disordered" evidence="1">
    <location>
        <begin position="291"/>
        <end position="435"/>
    </location>
</feature>
<evidence type="ECO:0000256" key="1">
    <source>
        <dbReference type="SAM" id="MobiDB-lite"/>
    </source>
</evidence>
<sequence>MKMVERTSQAKMATMRIQLQANELYDKGKFNDAIEKLEEISSNNWMGIHFFNKSRFQLKNTNIEGAIESLRTFANKDKTSAIGFFHLATLLYSKENYSEAETCYESAFNSLRGNSLVDYRPLQLAVTLRVSDVAYNLAVAAVRNGNSENFIKFIEIALENAEEIERHRDIRHLEALRESNLSEIPLTKFPLIEISPFAVFRVSQKVKTSLNSNPIKKATAKAVGGDGEAGFTPVAAPVIPKHFRASEMTEAPLSAKLQSVQRKENERQVSKGRSSSPTISALLAQSGINLPGVDGAGRRPGISGAVGITRNPTPPSRPPPIAKENSKSSSGGKQSPKHSPKTSKLESTVITKSVTKSLDSRASSTQKLDKEARKTKIVHDGSPPALETAVKAVSVKSDKSKKSSSKTKLSDEKSSVGPFPEGSGDQKIQCNDKKDEKRLEVKIPSESDGLNEKVRLCVNVQLDLDLEVDRNSDLDAIMLRIRDRIHSIASIVSSNSTSPCLLHNGEPVAEQEQFKNMLIDTNSVNLILK</sequence>
<organism evidence="2">
    <name type="scientific">Oikopleura dioica</name>
    <name type="common">Tunicate</name>
    <dbReference type="NCBI Taxonomy" id="34765"/>
    <lineage>
        <taxon>Eukaryota</taxon>
        <taxon>Metazoa</taxon>
        <taxon>Chordata</taxon>
        <taxon>Tunicata</taxon>
        <taxon>Appendicularia</taxon>
        <taxon>Copelata</taxon>
        <taxon>Oikopleuridae</taxon>
        <taxon>Oikopleura</taxon>
    </lineage>
</organism>
<dbReference type="PANTHER" id="PTHR15175:SF0">
    <property type="entry name" value="SH3 DOMAIN-CONTAINING PROTEIN C23A1.17"/>
    <property type="match status" value="1"/>
</dbReference>
<dbReference type="SUPFAM" id="SSF48452">
    <property type="entry name" value="TPR-like"/>
    <property type="match status" value="1"/>
</dbReference>
<accession>E4XWX3</accession>
<gene>
    <name evidence="2" type="ORF">GSOID_T00007151001</name>
</gene>
<feature type="compositionally biased region" description="Pro residues" evidence="1">
    <location>
        <begin position="312"/>
        <end position="321"/>
    </location>
</feature>
<evidence type="ECO:0000313" key="2">
    <source>
        <dbReference type="EMBL" id="CBY14167.1"/>
    </source>
</evidence>
<feature type="compositionally biased region" description="Basic and acidic residues" evidence="1">
    <location>
        <begin position="367"/>
        <end position="379"/>
    </location>
</feature>
<dbReference type="OrthoDB" id="9450131at2759"/>
<feature type="region of interest" description="Disordered" evidence="1">
    <location>
        <begin position="254"/>
        <end position="278"/>
    </location>
</feature>
<evidence type="ECO:0000313" key="3">
    <source>
        <dbReference type="Proteomes" id="UP000001307"/>
    </source>
</evidence>
<proteinExistence type="predicted"/>
<dbReference type="InterPro" id="IPR011990">
    <property type="entry name" value="TPR-like_helical_dom_sf"/>
</dbReference>
<name>E4XWX3_OIKDI</name>
<feature type="compositionally biased region" description="Polar residues" evidence="1">
    <location>
        <begin position="345"/>
        <end position="366"/>
    </location>
</feature>
<dbReference type="PANTHER" id="PTHR15175">
    <property type="entry name" value="NEUTROPHIL CYTOSOLIC FACTOR 2, NEUTROPHIL NADPH OXIDASE FACTOR 2"/>
    <property type="match status" value="1"/>
</dbReference>
<dbReference type="Gene3D" id="1.25.40.10">
    <property type="entry name" value="Tetratricopeptide repeat domain"/>
    <property type="match status" value="1"/>
</dbReference>
<dbReference type="Proteomes" id="UP000001307">
    <property type="component" value="Unassembled WGS sequence"/>
</dbReference>
<dbReference type="InParanoid" id="E4XWX3"/>